<keyword evidence="3" id="KW-1185">Reference proteome</keyword>
<feature type="transmembrane region" description="Helical" evidence="1">
    <location>
        <begin position="88"/>
        <end position="114"/>
    </location>
</feature>
<reference evidence="2 3" key="1">
    <citation type="submission" date="2023-01" db="EMBL/GenBank/DDBJ databases">
        <title>Analysis of 21 Apiospora genomes using comparative genomics revels a genus with tremendous synthesis potential of carbohydrate active enzymes and secondary metabolites.</title>
        <authorList>
            <person name="Sorensen T."/>
        </authorList>
    </citation>
    <scope>NUCLEOTIDE SEQUENCE [LARGE SCALE GENOMIC DNA]</scope>
    <source>
        <strain evidence="2 3">CBS 24483</strain>
    </source>
</reference>
<evidence type="ECO:0000313" key="3">
    <source>
        <dbReference type="Proteomes" id="UP001391051"/>
    </source>
</evidence>
<organism evidence="2 3">
    <name type="scientific">Apiospora aurea</name>
    <dbReference type="NCBI Taxonomy" id="335848"/>
    <lineage>
        <taxon>Eukaryota</taxon>
        <taxon>Fungi</taxon>
        <taxon>Dikarya</taxon>
        <taxon>Ascomycota</taxon>
        <taxon>Pezizomycotina</taxon>
        <taxon>Sordariomycetes</taxon>
        <taxon>Xylariomycetidae</taxon>
        <taxon>Amphisphaeriales</taxon>
        <taxon>Apiosporaceae</taxon>
        <taxon>Apiospora</taxon>
    </lineage>
</organism>
<dbReference type="RefSeq" id="XP_066705552.1">
    <property type="nucleotide sequence ID" value="XM_066836659.1"/>
</dbReference>
<evidence type="ECO:0000313" key="2">
    <source>
        <dbReference type="EMBL" id="KAK7966160.1"/>
    </source>
</evidence>
<dbReference type="EMBL" id="JAQQWE010000001">
    <property type="protein sequence ID" value="KAK7966160.1"/>
    <property type="molecule type" value="Genomic_DNA"/>
</dbReference>
<feature type="transmembrane region" description="Helical" evidence="1">
    <location>
        <begin position="62"/>
        <end position="82"/>
    </location>
</feature>
<dbReference type="GeneID" id="92069721"/>
<keyword evidence="1" id="KW-0812">Transmembrane</keyword>
<dbReference type="Proteomes" id="UP001391051">
    <property type="component" value="Unassembled WGS sequence"/>
</dbReference>
<evidence type="ECO:0000256" key="1">
    <source>
        <dbReference type="SAM" id="Phobius"/>
    </source>
</evidence>
<sequence length="240" mass="26443">MHADVHIVGNRVGLARELAPEDLHHPDALEAHVRQLASVLQADGPVEAQQIARRHQGRGHGFGLWLLFFVFLLVQDDAAVILRRPGLLLLLFLLLVLPVLLLLLLLVLLLLLLLQLRLLLLLRRALLVRHLLDRAHGVLELVPVEAAGDGRRVGDELAVVFELQLGVLLHPEHGLRHPDPLEAETVVVGTYAVVEQVMVEEEPRVVGLVGVQVHRLAVRAGRGPDLVLVSIVLVEGELCF</sequence>
<gene>
    <name evidence="2" type="ORF">PG986_000437</name>
</gene>
<protein>
    <submittedName>
        <fullName evidence="2">Uncharacterized protein</fullName>
    </submittedName>
</protein>
<proteinExistence type="predicted"/>
<name>A0ABR1QU19_9PEZI</name>
<comment type="caution">
    <text evidence="2">The sequence shown here is derived from an EMBL/GenBank/DDBJ whole genome shotgun (WGS) entry which is preliminary data.</text>
</comment>
<accession>A0ABR1QU19</accession>
<keyword evidence="1" id="KW-1133">Transmembrane helix</keyword>
<keyword evidence="1" id="KW-0472">Membrane</keyword>